<dbReference type="GO" id="GO:0004673">
    <property type="term" value="F:protein histidine kinase activity"/>
    <property type="evidence" value="ECO:0007669"/>
    <property type="project" value="UniProtKB-EC"/>
</dbReference>
<evidence type="ECO:0000256" key="4">
    <source>
        <dbReference type="ARBA" id="ARBA00022777"/>
    </source>
</evidence>
<accession>A0A1H8HCW1</accession>
<comment type="catalytic activity">
    <reaction evidence="1">
        <text>ATP + protein L-histidine = ADP + protein N-phospho-L-histidine.</text>
        <dbReference type="EC" id="2.7.13.3"/>
    </reaction>
</comment>
<dbReference type="STRING" id="1121117.SAMN02745977_01515"/>
<evidence type="ECO:0000256" key="7">
    <source>
        <dbReference type="SAM" id="Phobius"/>
    </source>
</evidence>
<evidence type="ECO:0000256" key="5">
    <source>
        <dbReference type="ARBA" id="ARBA00023012"/>
    </source>
</evidence>
<dbReference type="InterPro" id="IPR005467">
    <property type="entry name" value="His_kinase_dom"/>
</dbReference>
<gene>
    <name evidence="9" type="ORF">SAMN02745977_01515</name>
</gene>
<evidence type="ECO:0000256" key="1">
    <source>
        <dbReference type="ARBA" id="ARBA00000085"/>
    </source>
</evidence>
<feature type="transmembrane region" description="Helical" evidence="7">
    <location>
        <begin position="77"/>
        <end position="99"/>
    </location>
</feature>
<dbReference type="EC" id="2.7.13.3" evidence="2"/>
<keyword evidence="4 9" id="KW-0418">Kinase</keyword>
<dbReference type="InterPro" id="IPR036890">
    <property type="entry name" value="HATPase_C_sf"/>
</dbReference>
<dbReference type="Proteomes" id="UP000199531">
    <property type="component" value="Unassembled WGS sequence"/>
</dbReference>
<dbReference type="PANTHER" id="PTHR24421">
    <property type="entry name" value="NITRATE/NITRITE SENSOR PROTEIN NARX-RELATED"/>
    <property type="match status" value="1"/>
</dbReference>
<sequence>MLLTHWLIPIPWLGYSSLSIFLLCSLLILGNALLLQWPLWRKRNFSRVLLAIWLLAVLVVGVHDLIAVLFFPARMELLTPYTGVATLLCMGVIMALRVARDLRRITRFNKELQERVDAARAELQAANERQLLVERERSRLKARMDLTHDLHDGLGSSLMRAMGSVRHAPAPMSNDAFLGYLKVLRNDLRQILDAEAGSQAKAPGTPSQWLAPIRHRFGMLFDELAMDALWNMPDAWPWQPEARHCMALARVLEEALTNIVKHSKATEVCVELNALPASNGMQLHIRDNGRGFDAALMETAGMGIGLQSMRARIERLGGTWQLDSGEQGTHIRITLPDMSSENAAT</sequence>
<proteinExistence type="predicted"/>
<keyword evidence="5" id="KW-0902">Two-component regulatory system</keyword>
<evidence type="ECO:0000256" key="6">
    <source>
        <dbReference type="SAM" id="Coils"/>
    </source>
</evidence>
<dbReference type="SUPFAM" id="SSF55874">
    <property type="entry name" value="ATPase domain of HSP90 chaperone/DNA topoisomerase II/histidine kinase"/>
    <property type="match status" value="1"/>
</dbReference>
<keyword evidence="3" id="KW-0808">Transferase</keyword>
<dbReference type="SMART" id="SM00387">
    <property type="entry name" value="HATPase_c"/>
    <property type="match status" value="1"/>
</dbReference>
<evidence type="ECO:0000313" key="9">
    <source>
        <dbReference type="EMBL" id="SEN54071.1"/>
    </source>
</evidence>
<dbReference type="InterPro" id="IPR003594">
    <property type="entry name" value="HATPase_dom"/>
</dbReference>
<dbReference type="Gene3D" id="3.30.565.10">
    <property type="entry name" value="Histidine kinase-like ATPase, C-terminal domain"/>
    <property type="match status" value="1"/>
</dbReference>
<feature type="coiled-coil region" evidence="6">
    <location>
        <begin position="102"/>
        <end position="143"/>
    </location>
</feature>
<dbReference type="InterPro" id="IPR004358">
    <property type="entry name" value="Sig_transdc_His_kin-like_C"/>
</dbReference>
<dbReference type="InterPro" id="IPR050482">
    <property type="entry name" value="Sensor_HK_TwoCompSys"/>
</dbReference>
<keyword evidence="6" id="KW-0175">Coiled coil</keyword>
<dbReference type="EMBL" id="FOCW01000002">
    <property type="protein sequence ID" value="SEN54071.1"/>
    <property type="molecule type" value="Genomic_DNA"/>
</dbReference>
<keyword evidence="10" id="KW-1185">Reference proteome</keyword>
<organism evidence="9 10">
    <name type="scientific">Brachymonas denitrificans DSM 15123</name>
    <dbReference type="NCBI Taxonomy" id="1121117"/>
    <lineage>
        <taxon>Bacteria</taxon>
        <taxon>Pseudomonadati</taxon>
        <taxon>Pseudomonadota</taxon>
        <taxon>Betaproteobacteria</taxon>
        <taxon>Burkholderiales</taxon>
        <taxon>Comamonadaceae</taxon>
        <taxon>Brachymonas</taxon>
    </lineage>
</organism>
<keyword evidence="7" id="KW-1133">Transmembrane helix</keyword>
<keyword evidence="7" id="KW-0472">Membrane</keyword>
<name>A0A1H8HCW1_9BURK</name>
<dbReference type="PANTHER" id="PTHR24421:SF58">
    <property type="entry name" value="SIGNAL TRANSDUCTION HISTIDINE-PROTEIN KINASE_PHOSPHATASE UHPB"/>
    <property type="match status" value="1"/>
</dbReference>
<keyword evidence="7" id="KW-0812">Transmembrane</keyword>
<evidence type="ECO:0000313" key="10">
    <source>
        <dbReference type="Proteomes" id="UP000199531"/>
    </source>
</evidence>
<dbReference type="AlphaFoldDB" id="A0A1H8HCW1"/>
<feature type="domain" description="Histidine kinase" evidence="8">
    <location>
        <begin position="248"/>
        <end position="339"/>
    </location>
</feature>
<evidence type="ECO:0000256" key="3">
    <source>
        <dbReference type="ARBA" id="ARBA00022679"/>
    </source>
</evidence>
<dbReference type="Pfam" id="PF02518">
    <property type="entry name" value="HATPase_c"/>
    <property type="match status" value="1"/>
</dbReference>
<protein>
    <recommendedName>
        <fullName evidence="2">histidine kinase</fullName>
        <ecNumber evidence="2">2.7.13.3</ecNumber>
    </recommendedName>
</protein>
<feature type="transmembrane region" description="Helical" evidence="7">
    <location>
        <begin position="12"/>
        <end position="36"/>
    </location>
</feature>
<reference evidence="9 10" key="1">
    <citation type="submission" date="2016-10" db="EMBL/GenBank/DDBJ databases">
        <authorList>
            <person name="de Groot N.N."/>
        </authorList>
    </citation>
    <scope>NUCLEOTIDE SEQUENCE [LARGE SCALE GENOMIC DNA]</scope>
    <source>
        <strain evidence="9 10">DSM 15123</strain>
    </source>
</reference>
<dbReference type="CDD" id="cd16917">
    <property type="entry name" value="HATPase_UhpB-NarQ-NarX-like"/>
    <property type="match status" value="1"/>
</dbReference>
<dbReference type="PROSITE" id="PS50109">
    <property type="entry name" value="HIS_KIN"/>
    <property type="match status" value="1"/>
</dbReference>
<evidence type="ECO:0000259" key="8">
    <source>
        <dbReference type="PROSITE" id="PS50109"/>
    </source>
</evidence>
<evidence type="ECO:0000256" key="2">
    <source>
        <dbReference type="ARBA" id="ARBA00012438"/>
    </source>
</evidence>
<feature type="transmembrane region" description="Helical" evidence="7">
    <location>
        <begin position="48"/>
        <end position="71"/>
    </location>
</feature>
<dbReference type="PRINTS" id="PR00344">
    <property type="entry name" value="BCTRLSENSOR"/>
</dbReference>
<dbReference type="GO" id="GO:0000160">
    <property type="term" value="P:phosphorelay signal transduction system"/>
    <property type="evidence" value="ECO:0007669"/>
    <property type="project" value="UniProtKB-KW"/>
</dbReference>